<dbReference type="PANTHER" id="PTHR36152">
    <property type="entry name" value="CYTOPLASMIC PROTEIN-RELATED"/>
    <property type="match status" value="1"/>
</dbReference>
<dbReference type="InterPro" id="IPR036624">
    <property type="entry name" value="Hcp1-lik_sf"/>
</dbReference>
<sequence length="161" mass="17096">MAVDMFLKLDGIDGESSDHAHESEIDLLSFTWGASNSGTMHIARGGGAGKVSVQDLTIVKYVDKATPALVQAVSVGKHIASGTLTCRKAGGDEPVEFLVIELENILVSSWQTGGAQGEERSTETFSLNFGEFKVTYTPQDNDGSPLASVDFGYNIARNEPA</sequence>
<proteinExistence type="predicted"/>
<dbReference type="InterPro" id="IPR008514">
    <property type="entry name" value="T6SS_Hcp"/>
</dbReference>
<protein>
    <submittedName>
        <fullName evidence="1">Type VI secretion system tube protein Hcp</fullName>
    </submittedName>
</protein>
<organism evidence="1 2">
    <name type="scientific">Billgrantia campisalis</name>
    <dbReference type="NCBI Taxonomy" id="74661"/>
    <lineage>
        <taxon>Bacteria</taxon>
        <taxon>Pseudomonadati</taxon>
        <taxon>Pseudomonadota</taxon>
        <taxon>Gammaproteobacteria</taxon>
        <taxon>Oceanospirillales</taxon>
        <taxon>Halomonadaceae</taxon>
        <taxon>Billgrantia</taxon>
    </lineage>
</organism>
<evidence type="ECO:0000313" key="1">
    <source>
        <dbReference type="EMBL" id="MCG6657492.1"/>
    </source>
</evidence>
<gene>
    <name evidence="1" type="ORF">HOP52_06895</name>
</gene>
<dbReference type="InterPro" id="IPR053165">
    <property type="entry name" value="HSI-I_assembly_Hcp1"/>
</dbReference>
<dbReference type="EMBL" id="JABFUC010000004">
    <property type="protein sequence ID" value="MCG6657492.1"/>
    <property type="molecule type" value="Genomic_DNA"/>
</dbReference>
<reference evidence="1 2" key="1">
    <citation type="submission" date="2020-05" db="EMBL/GenBank/DDBJ databases">
        <title>Comparative genomic analysis of denitrifying bacteria from Halomonas genus.</title>
        <authorList>
            <person name="Wang L."/>
            <person name="Shao Z."/>
        </authorList>
    </citation>
    <scope>NUCLEOTIDE SEQUENCE [LARGE SCALE GENOMIC DNA]</scope>
    <source>
        <strain evidence="1 2">A4</strain>
    </source>
</reference>
<comment type="caution">
    <text evidence="1">The sequence shown here is derived from an EMBL/GenBank/DDBJ whole genome shotgun (WGS) entry which is preliminary data.</text>
</comment>
<dbReference type="Pfam" id="PF05638">
    <property type="entry name" value="T6SS_HCP"/>
    <property type="match status" value="1"/>
</dbReference>
<dbReference type="Proteomes" id="UP000814385">
    <property type="component" value="Unassembled WGS sequence"/>
</dbReference>
<dbReference type="Gene3D" id="2.30.110.20">
    <property type="entry name" value="Hcp1-like"/>
    <property type="match status" value="1"/>
</dbReference>
<dbReference type="SUPFAM" id="SSF141452">
    <property type="entry name" value="Hcp1-like"/>
    <property type="match status" value="1"/>
</dbReference>
<keyword evidence="2" id="KW-1185">Reference proteome</keyword>
<dbReference type="PANTHER" id="PTHR36152:SF5">
    <property type="entry name" value="PROTEIN HCP1"/>
    <property type="match status" value="1"/>
</dbReference>
<dbReference type="RefSeq" id="WP_238976627.1">
    <property type="nucleotide sequence ID" value="NZ_JABFUC010000004.1"/>
</dbReference>
<accession>A0ABS9P6U1</accession>
<evidence type="ECO:0000313" key="2">
    <source>
        <dbReference type="Proteomes" id="UP000814385"/>
    </source>
</evidence>
<name>A0ABS9P6U1_9GAMM</name>